<dbReference type="AlphaFoldDB" id="A0A814RJ50"/>
<dbReference type="Proteomes" id="UP000663832">
    <property type="component" value="Unassembled WGS sequence"/>
</dbReference>
<dbReference type="OrthoDB" id="10008074at2759"/>
<name>A0A814RJ50_9BILA</name>
<evidence type="ECO:0000313" key="4">
    <source>
        <dbReference type="Proteomes" id="UP000663832"/>
    </source>
</evidence>
<dbReference type="EMBL" id="CAJNOI010000003">
    <property type="protein sequence ID" value="CAF0731609.1"/>
    <property type="molecule type" value="Genomic_DNA"/>
</dbReference>
<sequence>MTCKEVNCINLCCALCYDCQQSLCLNHIIIHHDTILERHLSFYEILQQLYRKLHSMSIEQCYNQALEQLSSNNNIYSSDIILHLRSIRQELIEQLNKFKQKQFYQLQRISYRLYNTKQMVDTNEANDIKIKLEQIQITINSLVYGIHLDMSKTTKIIQCKKIFHYKTSISSDKELNLLLQKSSSFPNEFTENDWKKNNQFDELELLFCDVATSVDVETVVDGVTIADVETFVGEVAIGDVETIVVGATIAGDVPIGDVETVVDGVTIGDVETIADDVPIADVEAVVDDVTIADVETIVDDVPIAVVETFVDVETVVDGVPIAVVETFVDVETVVDGVTIADVETVAEGVAITDVNPVVDDVPIADAETVVDGVIIGDVETMADTVTEFAIDVEADSIVVGLSKSEKR</sequence>
<accession>A0A814RJ50</accession>
<evidence type="ECO:0000313" key="2">
    <source>
        <dbReference type="EMBL" id="CAF1132580.1"/>
    </source>
</evidence>
<keyword evidence="4" id="KW-1185">Reference proteome</keyword>
<evidence type="ECO:0000313" key="3">
    <source>
        <dbReference type="EMBL" id="CAF1134607.1"/>
    </source>
</evidence>
<reference evidence="3" key="1">
    <citation type="submission" date="2021-02" db="EMBL/GenBank/DDBJ databases">
        <authorList>
            <person name="Nowell W R."/>
        </authorList>
    </citation>
    <scope>NUCLEOTIDE SEQUENCE</scope>
</reference>
<dbReference type="EMBL" id="CAJNOM010000144">
    <property type="protein sequence ID" value="CAF1134607.1"/>
    <property type="molecule type" value="Genomic_DNA"/>
</dbReference>
<evidence type="ECO:0000313" key="1">
    <source>
        <dbReference type="EMBL" id="CAF0731609.1"/>
    </source>
</evidence>
<proteinExistence type="predicted"/>
<protein>
    <submittedName>
        <fullName evidence="3">Uncharacterized protein</fullName>
    </submittedName>
</protein>
<organism evidence="3 4">
    <name type="scientific">Adineta steineri</name>
    <dbReference type="NCBI Taxonomy" id="433720"/>
    <lineage>
        <taxon>Eukaryota</taxon>
        <taxon>Metazoa</taxon>
        <taxon>Spiralia</taxon>
        <taxon>Gnathifera</taxon>
        <taxon>Rotifera</taxon>
        <taxon>Eurotatoria</taxon>
        <taxon>Bdelloidea</taxon>
        <taxon>Adinetida</taxon>
        <taxon>Adinetidae</taxon>
        <taxon>Adineta</taxon>
    </lineage>
</organism>
<gene>
    <name evidence="1" type="ORF">BJG266_LOCUS1214</name>
    <name evidence="2" type="ORF">QVE165_LOCUS22024</name>
    <name evidence="3" type="ORF">QVE165_LOCUS22134</name>
</gene>
<comment type="caution">
    <text evidence="3">The sequence shown here is derived from an EMBL/GenBank/DDBJ whole genome shotgun (WGS) entry which is preliminary data.</text>
</comment>
<dbReference type="EMBL" id="CAJNOM010000143">
    <property type="protein sequence ID" value="CAF1132580.1"/>
    <property type="molecule type" value="Genomic_DNA"/>
</dbReference>
<dbReference type="Proteomes" id="UP000663877">
    <property type="component" value="Unassembled WGS sequence"/>
</dbReference>